<dbReference type="Pfam" id="PF02517">
    <property type="entry name" value="Rce1-like"/>
    <property type="match status" value="1"/>
</dbReference>
<feature type="domain" description="CAAX prenyl protease 2/Lysostaphin resistance protein A-like" evidence="2">
    <location>
        <begin position="42"/>
        <end position="138"/>
    </location>
</feature>
<feature type="transmembrane region" description="Helical" evidence="1">
    <location>
        <begin position="133"/>
        <end position="149"/>
    </location>
</feature>
<dbReference type="GO" id="GO:0004175">
    <property type="term" value="F:endopeptidase activity"/>
    <property type="evidence" value="ECO:0007669"/>
    <property type="project" value="UniProtKB-ARBA"/>
</dbReference>
<dbReference type="PANTHER" id="PTHR39430:SF1">
    <property type="entry name" value="PROTEASE"/>
    <property type="match status" value="1"/>
</dbReference>
<dbReference type="KEGG" id="fll:EI427_18115"/>
<keyword evidence="1" id="KW-0472">Membrane</keyword>
<accession>A0A3Q9FT72</accession>
<dbReference type="GO" id="GO:0006508">
    <property type="term" value="P:proteolysis"/>
    <property type="evidence" value="ECO:0007669"/>
    <property type="project" value="UniProtKB-KW"/>
</dbReference>
<evidence type="ECO:0000313" key="3">
    <source>
        <dbReference type="EMBL" id="AZQ64074.1"/>
    </source>
</evidence>
<keyword evidence="1" id="KW-0812">Transmembrane</keyword>
<feature type="transmembrane region" description="Helical" evidence="1">
    <location>
        <begin position="169"/>
        <end position="187"/>
    </location>
</feature>
<keyword evidence="4" id="KW-1185">Reference proteome</keyword>
<gene>
    <name evidence="3" type="ORF">EI427_18115</name>
</gene>
<organism evidence="3 4">
    <name type="scientific">Flammeovirga pectinis</name>
    <dbReference type="NCBI Taxonomy" id="2494373"/>
    <lineage>
        <taxon>Bacteria</taxon>
        <taxon>Pseudomonadati</taxon>
        <taxon>Bacteroidota</taxon>
        <taxon>Cytophagia</taxon>
        <taxon>Cytophagales</taxon>
        <taxon>Flammeovirgaceae</taxon>
        <taxon>Flammeovirga</taxon>
    </lineage>
</organism>
<proteinExistence type="predicted"/>
<feature type="transmembrane region" description="Helical" evidence="1">
    <location>
        <begin position="104"/>
        <end position="121"/>
    </location>
</feature>
<name>A0A3Q9FT72_9BACT</name>
<evidence type="ECO:0000259" key="2">
    <source>
        <dbReference type="Pfam" id="PF02517"/>
    </source>
</evidence>
<evidence type="ECO:0000313" key="4">
    <source>
        <dbReference type="Proteomes" id="UP000267268"/>
    </source>
</evidence>
<feature type="transmembrane region" description="Helical" evidence="1">
    <location>
        <begin position="77"/>
        <end position="98"/>
    </location>
</feature>
<keyword evidence="3" id="KW-0378">Hydrolase</keyword>
<dbReference type="AlphaFoldDB" id="A0A3Q9FT72"/>
<evidence type="ECO:0000256" key="1">
    <source>
        <dbReference type="SAM" id="Phobius"/>
    </source>
</evidence>
<keyword evidence="3" id="KW-0482">Metalloprotease</keyword>
<dbReference type="Proteomes" id="UP000267268">
    <property type="component" value="Chromosome 1"/>
</dbReference>
<keyword evidence="1" id="KW-1133">Transmembrane helix</keyword>
<dbReference type="InterPro" id="IPR003675">
    <property type="entry name" value="Rce1/LyrA-like_dom"/>
</dbReference>
<dbReference type="GO" id="GO:0080120">
    <property type="term" value="P:CAAX-box protein maturation"/>
    <property type="evidence" value="ECO:0007669"/>
    <property type="project" value="UniProtKB-ARBA"/>
</dbReference>
<dbReference type="GO" id="GO:0008237">
    <property type="term" value="F:metallopeptidase activity"/>
    <property type="evidence" value="ECO:0007669"/>
    <property type="project" value="UniProtKB-KW"/>
</dbReference>
<dbReference type="OrthoDB" id="324900at2"/>
<dbReference type="RefSeq" id="WP_126617407.1">
    <property type="nucleotide sequence ID" value="NZ_CP034562.1"/>
</dbReference>
<protein>
    <submittedName>
        <fullName evidence="3">CPBP family intramembrane metalloprotease</fullName>
    </submittedName>
</protein>
<dbReference type="EMBL" id="CP034562">
    <property type="protein sequence ID" value="AZQ64074.1"/>
    <property type="molecule type" value="Genomic_DNA"/>
</dbReference>
<sequence>MQTLLNFLIGCILACISFCIIISFEIDFKDIAINDTFNYSDLLKGARYSLFIAVAEELLFRYLPLRNYINLKKKFSLRKLTMIGVSTSLLFGILHLNFDQFPKLQILIFISAISLFLATIWSKSISTAIGMHWSWNLIQGVIFNFEGSGKSLKAMLLTEVDHTFLPEMSNLIILTTLFEIVILYLIYKIILNKKSIAS</sequence>
<reference evidence="3 4" key="1">
    <citation type="submission" date="2018-12" db="EMBL/GenBank/DDBJ databases">
        <title>Flammeovirga pectinis sp. nov., isolated from the gut of the Korean scallop, Patinopecten yessoensis.</title>
        <authorList>
            <person name="Bae J.-W."/>
            <person name="Jeong Y.-S."/>
            <person name="Kang W."/>
        </authorList>
    </citation>
    <scope>NUCLEOTIDE SEQUENCE [LARGE SCALE GENOMIC DNA]</scope>
    <source>
        <strain evidence="3 4">L12M1</strain>
    </source>
</reference>
<feature type="transmembrane region" description="Helical" evidence="1">
    <location>
        <begin position="7"/>
        <end position="26"/>
    </location>
</feature>
<keyword evidence="3" id="KW-0645">Protease</keyword>
<dbReference type="PANTHER" id="PTHR39430">
    <property type="entry name" value="MEMBRANE-ASSOCIATED PROTEASE-RELATED"/>
    <property type="match status" value="1"/>
</dbReference>